<dbReference type="InterPro" id="IPR002110">
    <property type="entry name" value="Ankyrin_rpt"/>
</dbReference>
<dbReference type="RefSeq" id="WP_132002445.1">
    <property type="nucleotide sequence ID" value="NZ_SMFK01000002.1"/>
</dbReference>
<evidence type="ECO:0000313" key="3">
    <source>
        <dbReference type="EMBL" id="TDD98568.1"/>
    </source>
</evidence>
<dbReference type="EMBL" id="SMFK01000002">
    <property type="protein sequence ID" value="TDD98568.1"/>
    <property type="molecule type" value="Genomic_DNA"/>
</dbReference>
<organism evidence="3 4">
    <name type="scientific">Flavobacterium cellulosilyticum</name>
    <dbReference type="NCBI Taxonomy" id="2541731"/>
    <lineage>
        <taxon>Bacteria</taxon>
        <taxon>Pseudomonadati</taxon>
        <taxon>Bacteroidota</taxon>
        <taxon>Flavobacteriia</taxon>
        <taxon>Flavobacteriales</taxon>
        <taxon>Flavobacteriaceae</taxon>
        <taxon>Flavobacterium</taxon>
    </lineage>
</organism>
<comment type="caution">
    <text evidence="3">The sequence shown here is derived from an EMBL/GenBank/DDBJ whole genome shotgun (WGS) entry which is preliminary data.</text>
</comment>
<dbReference type="InterPro" id="IPR036770">
    <property type="entry name" value="Ankyrin_rpt-contain_sf"/>
</dbReference>
<dbReference type="Gene3D" id="1.25.40.20">
    <property type="entry name" value="Ankyrin repeat-containing domain"/>
    <property type="match status" value="1"/>
</dbReference>
<name>A0A4R5CEQ6_9FLAO</name>
<keyword evidence="2" id="KW-1133">Transmembrane helix</keyword>
<protein>
    <submittedName>
        <fullName evidence="3">Ankyrin repeat domain-containing protein</fullName>
    </submittedName>
</protein>
<dbReference type="PANTHER" id="PTHR24157:SF3">
    <property type="entry name" value="ANKYRIN REPEAT, SAM AND BASIC LEUCINE ZIPPER DOMAIN-CONTAINING PROTEIN 1"/>
    <property type="match status" value="1"/>
</dbReference>
<dbReference type="AlphaFoldDB" id="A0A4R5CEQ6"/>
<evidence type="ECO:0000313" key="4">
    <source>
        <dbReference type="Proteomes" id="UP000295479"/>
    </source>
</evidence>
<keyword evidence="2" id="KW-0812">Transmembrane</keyword>
<accession>A0A4R5CEQ6</accession>
<proteinExistence type="predicted"/>
<dbReference type="PANTHER" id="PTHR24157">
    <property type="entry name" value="ANKYRIN REPEAT, SAM AND BASIC LEUCINE ZIPPER DOMAIN-CONTAINING PROTEIN 1"/>
    <property type="match status" value="1"/>
</dbReference>
<keyword evidence="1" id="KW-0040">ANK repeat</keyword>
<keyword evidence="2" id="KW-0472">Membrane</keyword>
<feature type="repeat" description="ANK" evidence="1">
    <location>
        <begin position="177"/>
        <end position="209"/>
    </location>
</feature>
<gene>
    <name evidence="3" type="ORF">E0F76_05415</name>
</gene>
<sequence length="315" mass="36475">MKRKHIGLLLLIPIIIIAFLYTSKIQKDKWVKEASEIKYSKERENEVWGEILRGKNPALFYGTPLYDLAETLSGAIWFRNNEEIAKLIDALPKEYINFQEGKFGMTIGQFALETNNMFAIRKLLDKGLNPNLMDKSGNAIIIDINNSVYTNLPESLQTLKYMIKKGANVNLYSEKAQSGTPLIEASKRGKLVNVKLLVEAGANPHFIDELGYAFKTPLSAALSYKQIEVVNYLIFDQKVDFRTLKFPSTSKFHPGDYEILYNLREMFFELNSKKYQEKMRLVAYLKTQGLDYWKTPIEERFRNNPNYTPEYLSKY</sequence>
<dbReference type="OrthoDB" id="407974at2"/>
<evidence type="ECO:0000256" key="1">
    <source>
        <dbReference type="PROSITE-ProRule" id="PRU00023"/>
    </source>
</evidence>
<dbReference type="GO" id="GO:0071546">
    <property type="term" value="C:pi-body"/>
    <property type="evidence" value="ECO:0007669"/>
    <property type="project" value="TreeGrafter"/>
</dbReference>
<dbReference type="Proteomes" id="UP000295479">
    <property type="component" value="Unassembled WGS sequence"/>
</dbReference>
<reference evidence="3 4" key="1">
    <citation type="submission" date="2019-03" db="EMBL/GenBank/DDBJ databases">
        <title>Flavobacterium AR-3-4 sp. nov. isolated from arctic soil.</title>
        <authorList>
            <person name="Chaudhary D.K."/>
        </authorList>
    </citation>
    <scope>NUCLEOTIDE SEQUENCE [LARGE SCALE GENOMIC DNA]</scope>
    <source>
        <strain evidence="3 4">AR-3-4</strain>
    </source>
</reference>
<dbReference type="SMART" id="SM00248">
    <property type="entry name" value="ANK"/>
    <property type="match status" value="3"/>
</dbReference>
<dbReference type="PROSITE" id="PS50088">
    <property type="entry name" value="ANK_REPEAT"/>
    <property type="match status" value="1"/>
</dbReference>
<dbReference type="SUPFAM" id="SSF48403">
    <property type="entry name" value="Ankyrin repeat"/>
    <property type="match status" value="1"/>
</dbReference>
<evidence type="ECO:0000256" key="2">
    <source>
        <dbReference type="SAM" id="Phobius"/>
    </source>
</evidence>
<feature type="transmembrane region" description="Helical" evidence="2">
    <location>
        <begin position="6"/>
        <end position="22"/>
    </location>
</feature>
<dbReference type="Pfam" id="PF12796">
    <property type="entry name" value="Ank_2"/>
    <property type="match status" value="1"/>
</dbReference>
<keyword evidence="4" id="KW-1185">Reference proteome</keyword>